<dbReference type="PANTHER" id="PTHR11772:SF2">
    <property type="entry name" value="ASPARAGINE SYNTHETASE [GLUTAMINE-HYDROLYZING]"/>
    <property type="match status" value="1"/>
</dbReference>
<name>A0A6C0DJF8_9ZZZZ</name>
<dbReference type="GO" id="GO:0004066">
    <property type="term" value="F:asparagine synthase (glutamine-hydrolyzing) activity"/>
    <property type="evidence" value="ECO:0007669"/>
    <property type="project" value="TreeGrafter"/>
</dbReference>
<dbReference type="Gene3D" id="3.60.20.10">
    <property type="entry name" value="Glutamine Phosphoribosylpyrophosphate, subunit 1, domain 1"/>
    <property type="match status" value="1"/>
</dbReference>
<dbReference type="InterPro" id="IPR017932">
    <property type="entry name" value="GATase_2_dom"/>
</dbReference>
<organism evidence="4">
    <name type="scientific">viral metagenome</name>
    <dbReference type="NCBI Taxonomy" id="1070528"/>
    <lineage>
        <taxon>unclassified sequences</taxon>
        <taxon>metagenomes</taxon>
        <taxon>organismal metagenomes</taxon>
    </lineage>
</organism>
<dbReference type="GO" id="GO:0005829">
    <property type="term" value="C:cytosol"/>
    <property type="evidence" value="ECO:0007669"/>
    <property type="project" value="TreeGrafter"/>
</dbReference>
<dbReference type="Pfam" id="PF13537">
    <property type="entry name" value="GATase_7"/>
    <property type="match status" value="1"/>
</dbReference>
<feature type="domain" description="Glutamine amidotransferase type-2" evidence="3">
    <location>
        <begin position="2"/>
        <end position="166"/>
    </location>
</feature>
<keyword evidence="1" id="KW-0547">Nucleotide-binding</keyword>
<sequence length="439" mass="50837">MCGIIVSSLDIPQNSYNLIQKRGPDNTSKITYNNIHFVHFLLHLTGEKTIQPIIDNNIICLFNGEIYNYKEILPEAKSDVYSIIAAYNKYGNNFVKYLDGEFAIVLFDFKKNVLFICSDIFKTKPLFYNINKDNIIISSYESTCKSIKQDNYFQIDPNKVLIFDLNERSMIDSYTIYDFDLIQYKDTYDDFHNALEKAILKRYPENSKPIICLSSGNDSGVIACCLHKFKKDALYISIPKNENLDVILQRKIVLGEAHLLINLEETEKKNWLQYLNSFCEPFNWDWTYNPNVNSVVNGFNMGSMLGKCKIIDVAKQFDSNIRVLYSGVGADEVMAHNSYYSCGYGNVNLFPENLNDVFPWPNFFEGSMKNYLKGDDYVGGSFSYESRYPFCDKDLIQEFLWLKPNLKNDFKGSNFKPALTSYLDKEQFPYHLNKCGFNV</sequence>
<dbReference type="InterPro" id="IPR050795">
    <property type="entry name" value="Asn_Synthetase"/>
</dbReference>
<proteinExistence type="predicted"/>
<dbReference type="EMBL" id="MN739622">
    <property type="protein sequence ID" value="QHT16370.1"/>
    <property type="molecule type" value="Genomic_DNA"/>
</dbReference>
<reference evidence="4" key="1">
    <citation type="journal article" date="2020" name="Nature">
        <title>Giant virus diversity and host interactions through global metagenomics.</title>
        <authorList>
            <person name="Schulz F."/>
            <person name="Roux S."/>
            <person name="Paez-Espino D."/>
            <person name="Jungbluth S."/>
            <person name="Walsh D.A."/>
            <person name="Denef V.J."/>
            <person name="McMahon K.D."/>
            <person name="Konstantinidis K.T."/>
            <person name="Eloe-Fadrosh E.A."/>
            <person name="Kyrpides N.C."/>
            <person name="Woyke T."/>
        </authorList>
    </citation>
    <scope>NUCLEOTIDE SEQUENCE</scope>
    <source>
        <strain evidence="4">GVMAG-M-3300023174-182</strain>
    </source>
</reference>
<dbReference type="PANTHER" id="PTHR11772">
    <property type="entry name" value="ASPARAGINE SYNTHETASE"/>
    <property type="match status" value="1"/>
</dbReference>
<dbReference type="SUPFAM" id="SSF52402">
    <property type="entry name" value="Adenine nucleotide alpha hydrolases-like"/>
    <property type="match status" value="1"/>
</dbReference>
<dbReference type="AlphaFoldDB" id="A0A6C0DJF8"/>
<evidence type="ECO:0000256" key="2">
    <source>
        <dbReference type="ARBA" id="ARBA00022840"/>
    </source>
</evidence>
<dbReference type="SUPFAM" id="SSF56235">
    <property type="entry name" value="N-terminal nucleophile aminohydrolases (Ntn hydrolases)"/>
    <property type="match status" value="1"/>
</dbReference>
<dbReference type="GO" id="GO:0005524">
    <property type="term" value="F:ATP binding"/>
    <property type="evidence" value="ECO:0007669"/>
    <property type="project" value="UniProtKB-KW"/>
</dbReference>
<evidence type="ECO:0000313" key="4">
    <source>
        <dbReference type="EMBL" id="QHT16370.1"/>
    </source>
</evidence>
<dbReference type="InterPro" id="IPR029055">
    <property type="entry name" value="Ntn_hydrolases_N"/>
</dbReference>
<evidence type="ECO:0000256" key="1">
    <source>
        <dbReference type="ARBA" id="ARBA00022741"/>
    </source>
</evidence>
<dbReference type="GO" id="GO:0006529">
    <property type="term" value="P:asparagine biosynthetic process"/>
    <property type="evidence" value="ECO:0007669"/>
    <property type="project" value="TreeGrafter"/>
</dbReference>
<keyword evidence="2" id="KW-0067">ATP-binding</keyword>
<evidence type="ECO:0000259" key="3">
    <source>
        <dbReference type="PROSITE" id="PS51278"/>
    </source>
</evidence>
<accession>A0A6C0DJF8</accession>
<dbReference type="InterPro" id="IPR014729">
    <property type="entry name" value="Rossmann-like_a/b/a_fold"/>
</dbReference>
<dbReference type="Gene3D" id="3.40.50.620">
    <property type="entry name" value="HUPs"/>
    <property type="match status" value="1"/>
</dbReference>
<dbReference type="PROSITE" id="PS51278">
    <property type="entry name" value="GATASE_TYPE_2"/>
    <property type="match status" value="1"/>
</dbReference>
<protein>
    <recommendedName>
        <fullName evidence="3">Glutamine amidotransferase type-2 domain-containing protein</fullName>
    </recommendedName>
</protein>